<dbReference type="Proteomes" id="UP000193411">
    <property type="component" value="Unassembled WGS sequence"/>
</dbReference>
<dbReference type="GO" id="GO:0043139">
    <property type="term" value="F:5'-3' DNA helicase activity"/>
    <property type="evidence" value="ECO:0007669"/>
    <property type="project" value="UniProtKB-EC"/>
</dbReference>
<dbReference type="GO" id="GO:0006281">
    <property type="term" value="P:DNA repair"/>
    <property type="evidence" value="ECO:0007669"/>
    <property type="project" value="UniProtKB-KW"/>
</dbReference>
<dbReference type="PANTHER" id="PTHR47642:SF5">
    <property type="entry name" value="ATP-DEPENDENT DNA HELICASE"/>
    <property type="match status" value="1"/>
</dbReference>
<comment type="catalytic activity">
    <reaction evidence="1">
        <text>ATP + H2O = ADP + phosphate + H(+)</text>
        <dbReference type="Rhea" id="RHEA:13065"/>
        <dbReference type="ChEBI" id="CHEBI:15377"/>
        <dbReference type="ChEBI" id="CHEBI:15378"/>
        <dbReference type="ChEBI" id="CHEBI:30616"/>
        <dbReference type="ChEBI" id="CHEBI:43474"/>
        <dbReference type="ChEBI" id="CHEBI:456216"/>
        <dbReference type="EC" id="5.6.2.3"/>
    </reaction>
</comment>
<keyword evidence="1" id="KW-0547">Nucleotide-binding</keyword>
<dbReference type="EMBL" id="MCFL01000045">
    <property type="protein sequence ID" value="ORZ32506.1"/>
    <property type="molecule type" value="Genomic_DNA"/>
</dbReference>
<gene>
    <name evidence="3" type="ORF">BCR44DRAFT_59199</name>
</gene>
<dbReference type="OrthoDB" id="432234at2759"/>
<evidence type="ECO:0000313" key="4">
    <source>
        <dbReference type="Proteomes" id="UP000193411"/>
    </source>
</evidence>
<evidence type="ECO:0000256" key="1">
    <source>
        <dbReference type="RuleBase" id="RU363044"/>
    </source>
</evidence>
<keyword evidence="1" id="KW-0067">ATP-binding</keyword>
<sequence>MSPDKQIAAHHVLRGEHVLIHGPGGTGKSFLIAWLRKALIEIGKRPAVTATTGVAAVHVFSPYPPPTRRDDDADYNFDKDDSKCNVDTDGPVSATTLIVDAVSMLSSHKFEKLNERIQHLRRDERFLGGLQAVVVGDFLQLPPDCSTSGDATSVSTAAPHLHLYKRNLPANQHNQRMLGRLLDSKPAPRYAQDWFHPDNERFPHARETMLKHATQKTP</sequence>
<keyword evidence="1" id="KW-0227">DNA damage</keyword>
<evidence type="ECO:0000313" key="3">
    <source>
        <dbReference type="EMBL" id="ORZ32506.1"/>
    </source>
</evidence>
<dbReference type="InterPro" id="IPR010285">
    <property type="entry name" value="DNA_helicase_pif1-like_DEAD"/>
</dbReference>
<dbReference type="STRING" id="765915.A0A1Y2HD53"/>
<keyword evidence="1" id="KW-0347">Helicase</keyword>
<reference evidence="3 4" key="1">
    <citation type="submission" date="2016-07" db="EMBL/GenBank/DDBJ databases">
        <title>Pervasive Adenine N6-methylation of Active Genes in Fungi.</title>
        <authorList>
            <consortium name="DOE Joint Genome Institute"/>
            <person name="Mondo S.J."/>
            <person name="Dannebaum R.O."/>
            <person name="Kuo R.C."/>
            <person name="Labutti K."/>
            <person name="Haridas S."/>
            <person name="Kuo A."/>
            <person name="Salamov A."/>
            <person name="Ahrendt S.R."/>
            <person name="Lipzen A."/>
            <person name="Sullivan W."/>
            <person name="Andreopoulos W.B."/>
            <person name="Clum A."/>
            <person name="Lindquist E."/>
            <person name="Daum C."/>
            <person name="Ramamoorthy G.K."/>
            <person name="Gryganskyi A."/>
            <person name="Culley D."/>
            <person name="Magnuson J.K."/>
            <person name="James T.Y."/>
            <person name="O'Malley M.A."/>
            <person name="Stajich J.E."/>
            <person name="Spatafora J.W."/>
            <person name="Visel A."/>
            <person name="Grigoriev I.V."/>
        </authorList>
    </citation>
    <scope>NUCLEOTIDE SEQUENCE [LARGE SCALE GENOMIC DNA]</scope>
    <source>
        <strain evidence="3 4">PL171</strain>
    </source>
</reference>
<dbReference type="Gene3D" id="3.40.50.300">
    <property type="entry name" value="P-loop containing nucleotide triphosphate hydrolases"/>
    <property type="match status" value="1"/>
</dbReference>
<name>A0A1Y2HD53_9FUNG</name>
<keyword evidence="1" id="KW-0234">DNA repair</keyword>
<dbReference type="GO" id="GO:0005524">
    <property type="term" value="F:ATP binding"/>
    <property type="evidence" value="ECO:0007669"/>
    <property type="project" value="UniProtKB-KW"/>
</dbReference>
<keyword evidence="1" id="KW-0233">DNA recombination</keyword>
<organism evidence="3 4">
    <name type="scientific">Catenaria anguillulae PL171</name>
    <dbReference type="NCBI Taxonomy" id="765915"/>
    <lineage>
        <taxon>Eukaryota</taxon>
        <taxon>Fungi</taxon>
        <taxon>Fungi incertae sedis</taxon>
        <taxon>Blastocladiomycota</taxon>
        <taxon>Blastocladiomycetes</taxon>
        <taxon>Blastocladiales</taxon>
        <taxon>Catenariaceae</taxon>
        <taxon>Catenaria</taxon>
    </lineage>
</organism>
<protein>
    <recommendedName>
        <fullName evidence="1">ATP-dependent DNA helicase</fullName>
        <ecNumber evidence="1">5.6.2.3</ecNumber>
    </recommendedName>
</protein>
<feature type="domain" description="DNA helicase Pif1-like DEAD-box helicase" evidence="2">
    <location>
        <begin position="9"/>
        <end position="156"/>
    </location>
</feature>
<keyword evidence="4" id="KW-1185">Reference proteome</keyword>
<dbReference type="AlphaFoldDB" id="A0A1Y2HD53"/>
<comment type="cofactor">
    <cofactor evidence="1">
        <name>Mg(2+)</name>
        <dbReference type="ChEBI" id="CHEBI:18420"/>
    </cofactor>
</comment>
<accession>A0A1Y2HD53</accession>
<dbReference type="Pfam" id="PF05970">
    <property type="entry name" value="PIF1"/>
    <property type="match status" value="1"/>
</dbReference>
<evidence type="ECO:0000259" key="2">
    <source>
        <dbReference type="Pfam" id="PF05970"/>
    </source>
</evidence>
<comment type="similarity">
    <text evidence="1">Belongs to the helicase family.</text>
</comment>
<dbReference type="SUPFAM" id="SSF52540">
    <property type="entry name" value="P-loop containing nucleoside triphosphate hydrolases"/>
    <property type="match status" value="1"/>
</dbReference>
<comment type="caution">
    <text evidence="3">The sequence shown here is derived from an EMBL/GenBank/DDBJ whole genome shotgun (WGS) entry which is preliminary data.</text>
</comment>
<dbReference type="PANTHER" id="PTHR47642">
    <property type="entry name" value="ATP-DEPENDENT DNA HELICASE"/>
    <property type="match status" value="1"/>
</dbReference>
<dbReference type="InterPro" id="IPR027417">
    <property type="entry name" value="P-loop_NTPase"/>
</dbReference>
<dbReference type="InterPro" id="IPR051055">
    <property type="entry name" value="PIF1_helicase"/>
</dbReference>
<dbReference type="EC" id="5.6.2.3" evidence="1"/>
<dbReference type="GO" id="GO:0016887">
    <property type="term" value="F:ATP hydrolysis activity"/>
    <property type="evidence" value="ECO:0007669"/>
    <property type="project" value="RHEA"/>
</dbReference>
<proteinExistence type="inferred from homology"/>
<dbReference type="GO" id="GO:0006310">
    <property type="term" value="P:DNA recombination"/>
    <property type="evidence" value="ECO:0007669"/>
    <property type="project" value="UniProtKB-KW"/>
</dbReference>
<keyword evidence="1" id="KW-0378">Hydrolase</keyword>
<dbReference type="GO" id="GO:0000723">
    <property type="term" value="P:telomere maintenance"/>
    <property type="evidence" value="ECO:0007669"/>
    <property type="project" value="InterPro"/>
</dbReference>